<evidence type="ECO:0000313" key="1">
    <source>
        <dbReference type="EMBL" id="MBB2175050.1"/>
    </source>
</evidence>
<reference evidence="1 2" key="1">
    <citation type="submission" date="2020-04" db="EMBL/GenBank/DDBJ databases">
        <title>Description of novel Gluconacetobacter.</title>
        <authorList>
            <person name="Sombolestani A."/>
        </authorList>
    </citation>
    <scope>NUCLEOTIDE SEQUENCE [LARGE SCALE GENOMIC DNA]</scope>
    <source>
        <strain evidence="1 2">LMG 21312</strain>
    </source>
</reference>
<comment type="caution">
    <text evidence="1">The sequence shown here is derived from an EMBL/GenBank/DDBJ whole genome shotgun (WGS) entry which is preliminary data.</text>
</comment>
<keyword evidence="2" id="KW-1185">Reference proteome</keyword>
<protein>
    <submittedName>
        <fullName evidence="1">Uncharacterized protein</fullName>
    </submittedName>
</protein>
<dbReference type="Proteomes" id="UP000561066">
    <property type="component" value="Unassembled WGS sequence"/>
</dbReference>
<evidence type="ECO:0000313" key="2">
    <source>
        <dbReference type="Proteomes" id="UP000561066"/>
    </source>
</evidence>
<sequence>MLYEFKLPVIVPQMSGATVECLYSARDDSLRLGSKLMDLSVDLSSAFAQECPPVSFYRLVLREAVYLRQIDVQPGQHCALGDRIALFSTDPSEPIDQETTRQVRYTIAGIIHHDGMWTGSHS</sequence>
<proteinExistence type="predicted"/>
<gene>
    <name evidence="1" type="ORF">HLH21_03805</name>
</gene>
<accession>A0A7W4P5P7</accession>
<dbReference type="RefSeq" id="WP_182941478.1">
    <property type="nucleotide sequence ID" value="NZ_JABEQH010000004.1"/>
</dbReference>
<name>A0A7W4P5P7_9PROT</name>
<organism evidence="1 2">
    <name type="scientific">Gluconacetobacter johannae</name>
    <dbReference type="NCBI Taxonomy" id="112140"/>
    <lineage>
        <taxon>Bacteria</taxon>
        <taxon>Pseudomonadati</taxon>
        <taxon>Pseudomonadota</taxon>
        <taxon>Alphaproteobacteria</taxon>
        <taxon>Acetobacterales</taxon>
        <taxon>Acetobacteraceae</taxon>
        <taxon>Gluconacetobacter</taxon>
    </lineage>
</organism>
<dbReference type="EMBL" id="JABEQH010000004">
    <property type="protein sequence ID" value="MBB2175050.1"/>
    <property type="molecule type" value="Genomic_DNA"/>
</dbReference>
<dbReference type="AlphaFoldDB" id="A0A7W4P5P7"/>